<keyword evidence="4" id="KW-0413">Isomerase</keyword>
<dbReference type="GO" id="GO:0016853">
    <property type="term" value="F:isomerase activity"/>
    <property type="evidence" value="ECO:0007669"/>
    <property type="project" value="UniProtKB-KW"/>
</dbReference>
<protein>
    <submittedName>
        <fullName evidence="4">Thioesterase/thiol ester dehydrase-isomerase</fullName>
    </submittedName>
</protein>
<feature type="domain" description="Thioesterase" evidence="3">
    <location>
        <begin position="79"/>
        <end position="158"/>
    </location>
</feature>
<evidence type="ECO:0000256" key="1">
    <source>
        <dbReference type="ARBA" id="ARBA00008324"/>
    </source>
</evidence>
<dbReference type="OrthoDB" id="2831072at2759"/>
<dbReference type="Pfam" id="PF03061">
    <property type="entry name" value="4HBT"/>
    <property type="match status" value="1"/>
</dbReference>
<dbReference type="NCBIfam" id="TIGR00369">
    <property type="entry name" value="unchar_dom_1"/>
    <property type="match status" value="1"/>
</dbReference>
<keyword evidence="5" id="KW-1185">Reference proteome</keyword>
<sequence>MSNRAKQTTADGGVGLTPMQKIQKYFDLVAMEEYGGHDSILPSVMMLESATFDPTPSNPHNAKTVFSLTVPRSLCNMSGSLHGGAVALIFDICTSTAVAVTAKKGFWDTGNVSRTLNCTYIRPVKEGARVTVESEVVHLGKRMGMTRGVMRGEDGKICYTCEHGKAAVGKSSL</sequence>
<dbReference type="PANTHER" id="PTHR21660">
    <property type="entry name" value="THIOESTERASE SUPERFAMILY MEMBER-RELATED"/>
    <property type="match status" value="1"/>
</dbReference>
<dbReference type="InterPro" id="IPR029069">
    <property type="entry name" value="HotDog_dom_sf"/>
</dbReference>
<dbReference type="GO" id="GO:0047617">
    <property type="term" value="F:fatty acyl-CoA hydrolase activity"/>
    <property type="evidence" value="ECO:0007669"/>
    <property type="project" value="InterPro"/>
</dbReference>
<proteinExistence type="inferred from homology"/>
<evidence type="ECO:0000256" key="2">
    <source>
        <dbReference type="ARBA" id="ARBA00022801"/>
    </source>
</evidence>
<reference evidence="4" key="1">
    <citation type="journal article" date="2020" name="Stud. Mycol.">
        <title>101 Dothideomycetes genomes: a test case for predicting lifestyles and emergence of pathogens.</title>
        <authorList>
            <person name="Haridas S."/>
            <person name="Albert R."/>
            <person name="Binder M."/>
            <person name="Bloem J."/>
            <person name="Labutti K."/>
            <person name="Salamov A."/>
            <person name="Andreopoulos B."/>
            <person name="Baker S."/>
            <person name="Barry K."/>
            <person name="Bills G."/>
            <person name="Bluhm B."/>
            <person name="Cannon C."/>
            <person name="Castanera R."/>
            <person name="Culley D."/>
            <person name="Daum C."/>
            <person name="Ezra D."/>
            <person name="Gonzalez J."/>
            <person name="Henrissat B."/>
            <person name="Kuo A."/>
            <person name="Liang C."/>
            <person name="Lipzen A."/>
            <person name="Lutzoni F."/>
            <person name="Magnuson J."/>
            <person name="Mondo S."/>
            <person name="Nolan M."/>
            <person name="Ohm R."/>
            <person name="Pangilinan J."/>
            <person name="Park H.-J."/>
            <person name="Ramirez L."/>
            <person name="Alfaro M."/>
            <person name="Sun H."/>
            <person name="Tritt A."/>
            <person name="Yoshinaga Y."/>
            <person name="Zwiers L.-H."/>
            <person name="Turgeon B."/>
            <person name="Goodwin S."/>
            <person name="Spatafora J."/>
            <person name="Crous P."/>
            <person name="Grigoriev I."/>
        </authorList>
    </citation>
    <scope>NUCLEOTIDE SEQUENCE</scope>
    <source>
        <strain evidence="4">CBS 473.64</strain>
    </source>
</reference>
<evidence type="ECO:0000259" key="3">
    <source>
        <dbReference type="Pfam" id="PF03061"/>
    </source>
</evidence>
<dbReference type="AlphaFoldDB" id="A0A6A6S920"/>
<name>A0A6A6S920_9PLEO</name>
<dbReference type="Proteomes" id="UP000799753">
    <property type="component" value="Unassembled WGS sequence"/>
</dbReference>
<keyword evidence="2" id="KW-0378">Hydrolase</keyword>
<gene>
    <name evidence="4" type="ORF">P280DRAFT_467462</name>
</gene>
<evidence type="ECO:0000313" key="5">
    <source>
        <dbReference type="Proteomes" id="UP000799753"/>
    </source>
</evidence>
<evidence type="ECO:0000313" key="4">
    <source>
        <dbReference type="EMBL" id="KAF2643431.1"/>
    </source>
</evidence>
<dbReference type="CDD" id="cd03443">
    <property type="entry name" value="PaaI_thioesterase"/>
    <property type="match status" value="1"/>
</dbReference>
<dbReference type="InterPro" id="IPR003736">
    <property type="entry name" value="PAAI_dom"/>
</dbReference>
<dbReference type="InterPro" id="IPR039298">
    <property type="entry name" value="ACOT13"/>
</dbReference>
<dbReference type="InterPro" id="IPR006683">
    <property type="entry name" value="Thioestr_dom"/>
</dbReference>
<comment type="similarity">
    <text evidence="1">Belongs to the thioesterase PaaI family.</text>
</comment>
<dbReference type="PANTHER" id="PTHR21660:SF1">
    <property type="entry name" value="ACYL-COENZYME A THIOESTERASE 13"/>
    <property type="match status" value="1"/>
</dbReference>
<dbReference type="EMBL" id="MU006780">
    <property type="protein sequence ID" value="KAF2643431.1"/>
    <property type="molecule type" value="Genomic_DNA"/>
</dbReference>
<accession>A0A6A6S920</accession>
<organism evidence="4 5">
    <name type="scientific">Massarina eburnea CBS 473.64</name>
    <dbReference type="NCBI Taxonomy" id="1395130"/>
    <lineage>
        <taxon>Eukaryota</taxon>
        <taxon>Fungi</taxon>
        <taxon>Dikarya</taxon>
        <taxon>Ascomycota</taxon>
        <taxon>Pezizomycotina</taxon>
        <taxon>Dothideomycetes</taxon>
        <taxon>Pleosporomycetidae</taxon>
        <taxon>Pleosporales</taxon>
        <taxon>Massarineae</taxon>
        <taxon>Massarinaceae</taxon>
        <taxon>Massarina</taxon>
    </lineage>
</organism>
<dbReference type="SUPFAM" id="SSF54637">
    <property type="entry name" value="Thioesterase/thiol ester dehydrase-isomerase"/>
    <property type="match status" value="1"/>
</dbReference>
<dbReference type="Gene3D" id="3.10.129.10">
    <property type="entry name" value="Hotdog Thioesterase"/>
    <property type="match status" value="1"/>
</dbReference>